<reference evidence="4" key="1">
    <citation type="journal article" date="2019" name="Int. J. Syst. Evol. Microbiol.">
        <title>The Global Catalogue of Microorganisms (GCM) 10K type strain sequencing project: providing services to taxonomists for standard genome sequencing and annotation.</title>
        <authorList>
            <consortium name="The Broad Institute Genomics Platform"/>
            <consortium name="The Broad Institute Genome Sequencing Center for Infectious Disease"/>
            <person name="Wu L."/>
            <person name="Ma J."/>
        </authorList>
    </citation>
    <scope>NUCLEOTIDE SEQUENCE [LARGE SCALE GENOMIC DNA]</scope>
    <source>
        <strain evidence="4">JCM 18081</strain>
    </source>
</reference>
<feature type="compositionally biased region" description="Basic residues" evidence="1">
    <location>
        <begin position="62"/>
        <end position="71"/>
    </location>
</feature>
<keyword evidence="4" id="KW-1185">Reference proteome</keyword>
<comment type="caution">
    <text evidence="3">The sequence shown here is derived from an EMBL/GenBank/DDBJ whole genome shotgun (WGS) entry which is preliminary data.</text>
</comment>
<keyword evidence="2" id="KW-1133">Transmembrane helix</keyword>
<dbReference type="RefSeq" id="WP_345617947.1">
    <property type="nucleotide sequence ID" value="NZ_BAABIG010000013.1"/>
</dbReference>
<dbReference type="Proteomes" id="UP001501265">
    <property type="component" value="Unassembled WGS sequence"/>
</dbReference>
<feature type="transmembrane region" description="Helical" evidence="2">
    <location>
        <begin position="32"/>
        <end position="50"/>
    </location>
</feature>
<evidence type="ECO:0000256" key="2">
    <source>
        <dbReference type="SAM" id="Phobius"/>
    </source>
</evidence>
<keyword evidence="2" id="KW-0472">Membrane</keyword>
<feature type="region of interest" description="Disordered" evidence="1">
    <location>
        <begin position="58"/>
        <end position="81"/>
    </location>
</feature>
<evidence type="ECO:0000313" key="4">
    <source>
        <dbReference type="Proteomes" id="UP001501265"/>
    </source>
</evidence>
<accession>A0ABP9B3B0</accession>
<keyword evidence="2" id="KW-0812">Transmembrane</keyword>
<organism evidence="3 4">
    <name type="scientific">Streptomyces ziwulingensis</name>
    <dbReference type="NCBI Taxonomy" id="1045501"/>
    <lineage>
        <taxon>Bacteria</taxon>
        <taxon>Bacillati</taxon>
        <taxon>Actinomycetota</taxon>
        <taxon>Actinomycetes</taxon>
        <taxon>Kitasatosporales</taxon>
        <taxon>Streptomycetaceae</taxon>
        <taxon>Streptomyces</taxon>
    </lineage>
</organism>
<name>A0ABP9B3B0_9ACTN</name>
<evidence type="ECO:0000256" key="1">
    <source>
        <dbReference type="SAM" id="MobiDB-lite"/>
    </source>
</evidence>
<protein>
    <submittedName>
        <fullName evidence="3">Uncharacterized protein</fullName>
    </submittedName>
</protein>
<evidence type="ECO:0000313" key="3">
    <source>
        <dbReference type="EMBL" id="GAA4789614.1"/>
    </source>
</evidence>
<dbReference type="EMBL" id="BAABIG010000013">
    <property type="protein sequence ID" value="GAA4789614.1"/>
    <property type="molecule type" value="Genomic_DNA"/>
</dbReference>
<sequence length="123" mass="13301">MTRSSRLLCALYLATSIQLAWTAVQEYRYGPLWAAVVFAAASLVPVLAVVRETVLDDERRASPHPHPHPHPAHGASREARVAGTAEAVVRVELDAACCERWWTTLGTGHDTSCAGGARRSSRA</sequence>
<proteinExistence type="predicted"/>
<gene>
    <name evidence="3" type="ORF">GCM10023220_13110</name>
</gene>